<gene>
    <name evidence="1" type="ORF">NC998_05530</name>
</gene>
<comment type="caution">
    <text evidence="1">The sequence shown here is derived from an EMBL/GenBank/DDBJ whole genome shotgun (WGS) entry which is preliminary data.</text>
</comment>
<dbReference type="Proteomes" id="UP001464891">
    <property type="component" value="Unassembled WGS sequence"/>
</dbReference>
<dbReference type="EMBL" id="JAMPKM010000002">
    <property type="protein sequence ID" value="MEP0816552.1"/>
    <property type="molecule type" value="Genomic_DNA"/>
</dbReference>
<reference evidence="1 2" key="1">
    <citation type="submission" date="2022-04" db="EMBL/GenBank/DDBJ databases">
        <title>Positive selection, recombination, and allopatry shape intraspecific diversity of widespread and dominant cyanobacteria.</title>
        <authorList>
            <person name="Wei J."/>
            <person name="Shu W."/>
            <person name="Hu C."/>
        </authorList>
    </citation>
    <scope>NUCLEOTIDE SEQUENCE [LARGE SCALE GENOMIC DNA]</scope>
    <source>
        <strain evidence="1 2">GB2-A4</strain>
    </source>
</reference>
<accession>A0ABV0J445</accession>
<evidence type="ECO:0000313" key="1">
    <source>
        <dbReference type="EMBL" id="MEP0816552.1"/>
    </source>
</evidence>
<name>A0ABV0J445_9CYAN</name>
<evidence type="ECO:0000313" key="2">
    <source>
        <dbReference type="Proteomes" id="UP001464891"/>
    </source>
</evidence>
<protein>
    <submittedName>
        <fullName evidence="1">Uncharacterized protein</fullName>
    </submittedName>
</protein>
<sequence length="103" mass="11335">MLDSSDPLFMAESAATSLAILDQRLVKRCHIQLPDMPNPMSAICYQGCFYSYVRFFPSLETAQKAAGRLLTKGNAVVFTQVAKGLVLWVLEAEAQLASKPVVR</sequence>
<organism evidence="1 2">
    <name type="scientific">Trichocoleus desertorum GB2-A4</name>
    <dbReference type="NCBI Taxonomy" id="2933944"/>
    <lineage>
        <taxon>Bacteria</taxon>
        <taxon>Bacillati</taxon>
        <taxon>Cyanobacteriota</taxon>
        <taxon>Cyanophyceae</taxon>
        <taxon>Leptolyngbyales</taxon>
        <taxon>Trichocoleusaceae</taxon>
        <taxon>Trichocoleus</taxon>
    </lineage>
</organism>
<dbReference type="RefSeq" id="WP_190433973.1">
    <property type="nucleotide sequence ID" value="NZ_JAMPKM010000002.1"/>
</dbReference>
<proteinExistence type="predicted"/>
<keyword evidence="2" id="KW-1185">Reference proteome</keyword>